<accession>A0ABZ2LZ63</accession>
<reference evidence="2 3" key="1">
    <citation type="submission" date="2021-12" db="EMBL/GenBank/DDBJ databases">
        <title>Discovery of the Pendulisporaceae a myxobacterial family with distinct sporulation behavior and unique specialized metabolism.</title>
        <authorList>
            <person name="Garcia R."/>
            <person name="Popoff A."/>
            <person name="Bader C.D."/>
            <person name="Loehr J."/>
            <person name="Walesch S."/>
            <person name="Walt C."/>
            <person name="Boldt J."/>
            <person name="Bunk B."/>
            <person name="Haeckl F.J.F.P.J."/>
            <person name="Gunesch A.P."/>
            <person name="Birkelbach J."/>
            <person name="Nuebel U."/>
            <person name="Pietschmann T."/>
            <person name="Bach T."/>
            <person name="Mueller R."/>
        </authorList>
    </citation>
    <scope>NUCLEOTIDE SEQUENCE [LARGE SCALE GENOMIC DNA]</scope>
    <source>
        <strain evidence="2 3">MSr11954</strain>
    </source>
</reference>
<evidence type="ECO:0000313" key="3">
    <source>
        <dbReference type="Proteomes" id="UP001370348"/>
    </source>
</evidence>
<organism evidence="2 3">
    <name type="scientific">Pendulispora albinea</name>
    <dbReference type="NCBI Taxonomy" id="2741071"/>
    <lineage>
        <taxon>Bacteria</taxon>
        <taxon>Pseudomonadati</taxon>
        <taxon>Myxococcota</taxon>
        <taxon>Myxococcia</taxon>
        <taxon>Myxococcales</taxon>
        <taxon>Sorangiineae</taxon>
        <taxon>Pendulisporaceae</taxon>
        <taxon>Pendulispora</taxon>
    </lineage>
</organism>
<name>A0ABZ2LZ63_9BACT</name>
<dbReference type="PANTHER" id="PTHR35090">
    <property type="entry name" value="DNA-DIRECTED RNA POLYMERASE SUBUNIT I"/>
    <property type="match status" value="1"/>
</dbReference>
<dbReference type="EMBL" id="CP089984">
    <property type="protein sequence ID" value="WXB15061.1"/>
    <property type="molecule type" value="Genomic_DNA"/>
</dbReference>
<proteinExistence type="predicted"/>
<dbReference type="Proteomes" id="UP001370348">
    <property type="component" value="Chromosome"/>
</dbReference>
<dbReference type="InterPro" id="IPR024096">
    <property type="entry name" value="NO_sig/Golgi_transp_ligand-bd"/>
</dbReference>
<dbReference type="SUPFAM" id="SSF111126">
    <property type="entry name" value="Ligand-binding domain in the NO signalling and Golgi transport"/>
    <property type="match status" value="1"/>
</dbReference>
<dbReference type="SMART" id="SM00989">
    <property type="entry name" value="V4R"/>
    <property type="match status" value="1"/>
</dbReference>
<dbReference type="Gene3D" id="3.30.1380.20">
    <property type="entry name" value="Trafficking protein particle complex subunit 3"/>
    <property type="match status" value="1"/>
</dbReference>
<dbReference type="InterPro" id="IPR004096">
    <property type="entry name" value="V4R"/>
</dbReference>
<dbReference type="RefSeq" id="WP_394824685.1">
    <property type="nucleotide sequence ID" value="NZ_CP089984.1"/>
</dbReference>
<feature type="domain" description="4-vinyl reductase 4VR" evidence="1">
    <location>
        <begin position="103"/>
        <end position="166"/>
    </location>
</feature>
<gene>
    <name evidence="2" type="ORF">LZC94_45485</name>
</gene>
<dbReference type="Pfam" id="PF02830">
    <property type="entry name" value="V4R"/>
    <property type="match status" value="1"/>
</dbReference>
<sequence>MSVQVKEPNVDVKEFARSRNVEVGNALNILRPTLGNDAGVALYRLLRLVALEDIMGRGAAGTAYVAGKKLGLSLGLTKLADFLELCKNLKVGVIEVPLLGESRIRVDVYECVTCAGLKTVGRPLCHFEGGLIAGVVESILNKRTRAHEVACIGGLGDKMCGFDLELKPIGQPG</sequence>
<evidence type="ECO:0000259" key="1">
    <source>
        <dbReference type="SMART" id="SM00989"/>
    </source>
</evidence>
<dbReference type="PANTHER" id="PTHR35090:SF2">
    <property type="entry name" value="ARSR FAMILY TRANSCRIPTIONAL REGULATOR"/>
    <property type="match status" value="1"/>
</dbReference>
<evidence type="ECO:0000313" key="2">
    <source>
        <dbReference type="EMBL" id="WXB15061.1"/>
    </source>
</evidence>
<protein>
    <recommendedName>
        <fullName evidence="1">4-vinyl reductase 4VR domain-containing protein</fullName>
    </recommendedName>
</protein>
<keyword evidence="3" id="KW-1185">Reference proteome</keyword>